<sequence length="77" mass="8249">MEWVTVRFLGGPADGTARELPAGPGGGPPRRWILSSGTEGPPDLPGVDHLYELRPQQDGDGCWTMAFVRSDPVGMTE</sequence>
<reference evidence="1 2" key="1">
    <citation type="submission" date="2021-01" db="EMBL/GenBank/DDBJ databases">
        <title>Whole genome shotgun sequence of Plantactinospora mayteni NBRC 109088.</title>
        <authorList>
            <person name="Komaki H."/>
            <person name="Tamura T."/>
        </authorList>
    </citation>
    <scope>NUCLEOTIDE SEQUENCE [LARGE SCALE GENOMIC DNA]</scope>
    <source>
        <strain evidence="1 2">NBRC 109088</strain>
    </source>
</reference>
<evidence type="ECO:0000313" key="2">
    <source>
        <dbReference type="Proteomes" id="UP000621500"/>
    </source>
</evidence>
<gene>
    <name evidence="1" type="ORF">Pma05_30910</name>
</gene>
<evidence type="ECO:0000313" key="1">
    <source>
        <dbReference type="EMBL" id="GIG96518.1"/>
    </source>
</evidence>
<dbReference type="EMBL" id="BONX01000018">
    <property type="protein sequence ID" value="GIG96518.1"/>
    <property type="molecule type" value="Genomic_DNA"/>
</dbReference>
<keyword evidence="2" id="KW-1185">Reference proteome</keyword>
<proteinExistence type="predicted"/>
<dbReference type="Proteomes" id="UP000621500">
    <property type="component" value="Unassembled WGS sequence"/>
</dbReference>
<accession>A0ABQ4EPD8</accession>
<organism evidence="1 2">
    <name type="scientific">Plantactinospora mayteni</name>
    <dbReference type="NCBI Taxonomy" id="566021"/>
    <lineage>
        <taxon>Bacteria</taxon>
        <taxon>Bacillati</taxon>
        <taxon>Actinomycetota</taxon>
        <taxon>Actinomycetes</taxon>
        <taxon>Micromonosporales</taxon>
        <taxon>Micromonosporaceae</taxon>
        <taxon>Plantactinospora</taxon>
    </lineage>
</organism>
<name>A0ABQ4EPD8_9ACTN</name>
<comment type="caution">
    <text evidence="1">The sequence shown here is derived from an EMBL/GenBank/DDBJ whole genome shotgun (WGS) entry which is preliminary data.</text>
</comment>
<dbReference type="RefSeq" id="WP_203858033.1">
    <property type="nucleotide sequence ID" value="NZ_BAAAZQ010000004.1"/>
</dbReference>
<protein>
    <submittedName>
        <fullName evidence="1">Uncharacterized protein</fullName>
    </submittedName>
</protein>